<proteinExistence type="predicted"/>
<dbReference type="Pfam" id="PF02545">
    <property type="entry name" value="Maf"/>
    <property type="match status" value="1"/>
</dbReference>
<dbReference type="Gene3D" id="3.90.950.10">
    <property type="match status" value="1"/>
</dbReference>
<dbReference type="OrthoDB" id="10267058at2759"/>
<gene>
    <name evidence="3" type="ORF">EZS28_007247</name>
</gene>
<dbReference type="PANTHER" id="PTHR43213:SF5">
    <property type="entry name" value="BIFUNCTIONAL DTTP_UTP PYROPHOSPHATASE_METHYLTRANSFERASE PROTEIN-RELATED"/>
    <property type="match status" value="1"/>
</dbReference>
<protein>
    <recommendedName>
        <fullName evidence="5">Maf-like protein</fullName>
    </recommendedName>
</protein>
<dbReference type="AlphaFoldDB" id="A0A5J4WRK9"/>
<dbReference type="InterPro" id="IPR029001">
    <property type="entry name" value="ITPase-like_fam"/>
</dbReference>
<dbReference type="GO" id="GO:0047429">
    <property type="term" value="F:nucleoside triphosphate diphosphatase activity"/>
    <property type="evidence" value="ECO:0007669"/>
    <property type="project" value="InterPro"/>
</dbReference>
<name>A0A5J4WRK9_9EUKA</name>
<organism evidence="3 4">
    <name type="scientific">Streblomastix strix</name>
    <dbReference type="NCBI Taxonomy" id="222440"/>
    <lineage>
        <taxon>Eukaryota</taxon>
        <taxon>Metamonada</taxon>
        <taxon>Preaxostyla</taxon>
        <taxon>Oxymonadida</taxon>
        <taxon>Streblomastigidae</taxon>
        <taxon>Streblomastix</taxon>
    </lineage>
</organism>
<dbReference type="EMBL" id="SNRW01001229">
    <property type="protein sequence ID" value="KAA6397222.1"/>
    <property type="molecule type" value="Genomic_DNA"/>
</dbReference>
<comment type="caution">
    <text evidence="3">The sequence shown here is derived from an EMBL/GenBank/DDBJ whole genome shotgun (WGS) entry which is preliminary data.</text>
</comment>
<reference evidence="3 4" key="1">
    <citation type="submission" date="2019-03" db="EMBL/GenBank/DDBJ databases">
        <title>Single cell metagenomics reveals metabolic interactions within the superorganism composed of flagellate Streblomastix strix and complex community of Bacteroidetes bacteria on its surface.</title>
        <authorList>
            <person name="Treitli S.C."/>
            <person name="Kolisko M."/>
            <person name="Husnik F."/>
            <person name="Keeling P."/>
            <person name="Hampl V."/>
        </authorList>
    </citation>
    <scope>NUCLEOTIDE SEQUENCE [LARGE SCALE GENOMIC DNA]</scope>
    <source>
        <strain evidence="3">ST1C</strain>
    </source>
</reference>
<evidence type="ECO:0000256" key="2">
    <source>
        <dbReference type="ARBA" id="ARBA00022801"/>
    </source>
</evidence>
<dbReference type="PIRSF" id="PIRSF006305">
    <property type="entry name" value="Maf"/>
    <property type="match status" value="1"/>
</dbReference>
<comment type="cofactor">
    <cofactor evidence="1">
        <name>a divalent metal cation</name>
        <dbReference type="ChEBI" id="CHEBI:60240"/>
    </cofactor>
</comment>
<evidence type="ECO:0000313" key="3">
    <source>
        <dbReference type="EMBL" id="KAA6397222.1"/>
    </source>
</evidence>
<sequence length="224" mass="25104">MKKVILASQSNNRKSICEEAGLDPIVIVSESDELDAEDGNLNKTRGICCENAKLKGFSVLKKIENQSQEQNEAFHGIQWIISADTLVLLEGKATICKPDTIEKAHEMFKSMIGQQIFVITGVCMIPTDFSRSIGKSFQSNESLVFAATTQLFFNEKYLSDENERTQIFLKADPRNKAGGFLTSEVQTSENQEMIMNDDGGANDFAKIFYDKDFINITNLRTIHK</sequence>
<dbReference type="SUPFAM" id="SSF52972">
    <property type="entry name" value="ITPase-like"/>
    <property type="match status" value="1"/>
</dbReference>
<evidence type="ECO:0000256" key="1">
    <source>
        <dbReference type="ARBA" id="ARBA00001968"/>
    </source>
</evidence>
<dbReference type="Proteomes" id="UP000324800">
    <property type="component" value="Unassembled WGS sequence"/>
</dbReference>
<dbReference type="PANTHER" id="PTHR43213">
    <property type="entry name" value="BIFUNCTIONAL DTTP/UTP PYROPHOSPHATASE/METHYLTRANSFERASE PROTEIN-RELATED"/>
    <property type="match status" value="1"/>
</dbReference>
<evidence type="ECO:0000313" key="4">
    <source>
        <dbReference type="Proteomes" id="UP000324800"/>
    </source>
</evidence>
<evidence type="ECO:0008006" key="5">
    <source>
        <dbReference type="Google" id="ProtNLM"/>
    </source>
</evidence>
<keyword evidence="2" id="KW-0378">Hydrolase</keyword>
<dbReference type="InterPro" id="IPR003697">
    <property type="entry name" value="Maf-like"/>
</dbReference>
<accession>A0A5J4WRK9</accession>